<keyword evidence="2" id="KW-0521">NADP</keyword>
<dbReference type="PROSITE" id="PS00061">
    <property type="entry name" value="ADH_SHORT"/>
    <property type="match status" value="1"/>
</dbReference>
<proteinExistence type="inferred from homology"/>
<keyword evidence="3" id="KW-0560">Oxidoreductase</keyword>
<evidence type="ECO:0000256" key="2">
    <source>
        <dbReference type="ARBA" id="ARBA00022857"/>
    </source>
</evidence>
<evidence type="ECO:0000256" key="1">
    <source>
        <dbReference type="ARBA" id="ARBA00006484"/>
    </source>
</evidence>
<keyword evidence="5" id="KW-1185">Reference proteome</keyword>
<organism evidence="4 5">
    <name type="scientific">Thyridium curvatum</name>
    <dbReference type="NCBI Taxonomy" id="1093900"/>
    <lineage>
        <taxon>Eukaryota</taxon>
        <taxon>Fungi</taxon>
        <taxon>Dikarya</taxon>
        <taxon>Ascomycota</taxon>
        <taxon>Pezizomycotina</taxon>
        <taxon>Sordariomycetes</taxon>
        <taxon>Sordariomycetidae</taxon>
        <taxon>Thyridiales</taxon>
        <taxon>Thyridiaceae</taxon>
        <taxon>Thyridium</taxon>
    </lineage>
</organism>
<dbReference type="InterPro" id="IPR002347">
    <property type="entry name" value="SDR_fam"/>
</dbReference>
<dbReference type="PANTHER" id="PTHR42760:SF103">
    <property type="entry name" value="SHORT-CHAIN DEHYDROGENASE_REDUCTASE SDR"/>
    <property type="match status" value="1"/>
</dbReference>
<dbReference type="STRING" id="1093900.A0A507AJ26"/>
<dbReference type="InterPro" id="IPR020904">
    <property type="entry name" value="Sc_DH/Rdtase_CS"/>
</dbReference>
<evidence type="ECO:0000313" key="5">
    <source>
        <dbReference type="Proteomes" id="UP000319257"/>
    </source>
</evidence>
<dbReference type="FunFam" id="3.40.50.720:FF:000090">
    <property type="entry name" value="NADP-dependent mannitol dehydrogenase"/>
    <property type="match status" value="1"/>
</dbReference>
<dbReference type="Proteomes" id="UP000319257">
    <property type="component" value="Unassembled WGS sequence"/>
</dbReference>
<comment type="caution">
    <text evidence="4">The sequence shown here is derived from an EMBL/GenBank/DDBJ whole genome shotgun (WGS) entry which is preliminary data.</text>
</comment>
<comment type="similarity">
    <text evidence="1">Belongs to the short-chain dehydrogenases/reductases (SDR) family.</text>
</comment>
<dbReference type="EMBL" id="SKBQ01000005">
    <property type="protein sequence ID" value="TPX10255.1"/>
    <property type="molecule type" value="Genomic_DNA"/>
</dbReference>
<dbReference type="PANTHER" id="PTHR42760">
    <property type="entry name" value="SHORT-CHAIN DEHYDROGENASES/REDUCTASES FAMILY MEMBER"/>
    <property type="match status" value="1"/>
</dbReference>
<dbReference type="InParanoid" id="A0A507AJ26"/>
<accession>A0A507AJ26</accession>
<dbReference type="AlphaFoldDB" id="A0A507AJ26"/>
<dbReference type="OrthoDB" id="5325318at2759"/>
<evidence type="ECO:0000256" key="3">
    <source>
        <dbReference type="ARBA" id="ARBA00023002"/>
    </source>
</evidence>
<dbReference type="Gene3D" id="3.40.50.720">
    <property type="entry name" value="NAD(P)-binding Rossmann-like Domain"/>
    <property type="match status" value="1"/>
</dbReference>
<sequence length="366" mass="38869">MFTARSVARASARLAFPKPPVVRAAAPFQYRAMSATASRFKKSEVIKEAEVPVSVYTPDSKGVASANSDHFSIPVKNVPSSTAPVEHVEAEEDSISPLDEKVYQKMPPTMQKMSVMGKVIIVTGGARGLGNHMARACAEAGAKAIVLFDANQELGDEAAQELHEKSGLAVSFFKVDVRDGNAINAAVQSVVDLYGAPDVLVNSAGIADSNIKAETYDPAMFRRLIDINLTGSFLMSQAVGRAMMAAGKPGSIILVASMSGSIVNYPQEQSCYNASKAGVIQFGKSLAAEWAKYDIRVNCISPGYMDTALNRVPALDAQKKIWKSLTPQARLGAVDDLNGLCVFLASDASGFMTGSNVIIDGGYTLY</sequence>
<gene>
    <name evidence="4" type="ORF">E0L32_001452</name>
</gene>
<name>A0A507AJ26_9PEZI</name>
<dbReference type="GO" id="GO:0019594">
    <property type="term" value="P:mannitol metabolic process"/>
    <property type="evidence" value="ECO:0007669"/>
    <property type="project" value="UniProtKB-ARBA"/>
</dbReference>
<dbReference type="PRINTS" id="PR00080">
    <property type="entry name" value="SDRFAMILY"/>
</dbReference>
<protein>
    <submittedName>
        <fullName evidence="4">Uncharacterized protein</fullName>
    </submittedName>
</protein>
<reference evidence="4 5" key="1">
    <citation type="submission" date="2019-06" db="EMBL/GenBank/DDBJ databases">
        <title>Draft genome sequence of the filamentous fungus Phialemoniopsis curvata isolated from diesel fuel.</title>
        <authorList>
            <person name="Varaljay V.A."/>
            <person name="Lyon W.J."/>
            <person name="Crouch A.L."/>
            <person name="Drake C.E."/>
            <person name="Hollomon J.M."/>
            <person name="Nadeau L.J."/>
            <person name="Nunn H.S."/>
            <person name="Stevenson B.S."/>
            <person name="Bojanowski C.L."/>
            <person name="Crookes-Goodson W.J."/>
        </authorList>
    </citation>
    <scope>NUCLEOTIDE SEQUENCE [LARGE SCALE GENOMIC DNA]</scope>
    <source>
        <strain evidence="4 5">D216</strain>
    </source>
</reference>
<dbReference type="PRINTS" id="PR00081">
    <property type="entry name" value="GDHRDH"/>
</dbReference>
<evidence type="ECO:0000313" key="4">
    <source>
        <dbReference type="EMBL" id="TPX10255.1"/>
    </source>
</evidence>
<dbReference type="SUPFAM" id="SSF51735">
    <property type="entry name" value="NAD(P)-binding Rossmann-fold domains"/>
    <property type="match status" value="1"/>
</dbReference>
<dbReference type="RefSeq" id="XP_030991966.1">
    <property type="nucleotide sequence ID" value="XM_031135532.1"/>
</dbReference>
<dbReference type="GeneID" id="41968899"/>
<dbReference type="InterPro" id="IPR036291">
    <property type="entry name" value="NAD(P)-bd_dom_sf"/>
</dbReference>
<dbReference type="Pfam" id="PF13561">
    <property type="entry name" value="adh_short_C2"/>
    <property type="match status" value="1"/>
</dbReference>
<dbReference type="GO" id="GO:0050085">
    <property type="term" value="F:mannitol 2-dehydrogenase (NADP+) activity"/>
    <property type="evidence" value="ECO:0007669"/>
    <property type="project" value="UniProtKB-ARBA"/>
</dbReference>